<sequence length="45" mass="5495">ADISKCCGAKWKRMSLRERQPYMEESERLKQLHARQYPTYKVIYC</sequence>
<dbReference type="GO" id="GO:0005634">
    <property type="term" value="C:nucleus"/>
    <property type="evidence" value="ECO:0007669"/>
    <property type="project" value="UniProtKB-UniRule"/>
</dbReference>
<organism evidence="4 5">
    <name type="scientific">Rotaria socialis</name>
    <dbReference type="NCBI Taxonomy" id="392032"/>
    <lineage>
        <taxon>Eukaryota</taxon>
        <taxon>Metazoa</taxon>
        <taxon>Spiralia</taxon>
        <taxon>Gnathifera</taxon>
        <taxon>Rotifera</taxon>
        <taxon>Eurotatoria</taxon>
        <taxon>Bdelloidea</taxon>
        <taxon>Philodinida</taxon>
        <taxon>Philodinidae</taxon>
        <taxon>Rotaria</taxon>
    </lineage>
</organism>
<dbReference type="GO" id="GO:0007420">
    <property type="term" value="P:brain development"/>
    <property type="evidence" value="ECO:0007669"/>
    <property type="project" value="TreeGrafter"/>
</dbReference>
<dbReference type="GO" id="GO:0000122">
    <property type="term" value="P:negative regulation of transcription by RNA polymerase II"/>
    <property type="evidence" value="ECO:0007669"/>
    <property type="project" value="TreeGrafter"/>
</dbReference>
<keyword evidence="2" id="KW-0539">Nucleus</keyword>
<name>A0A822B526_9BILA</name>
<evidence type="ECO:0000313" key="4">
    <source>
        <dbReference type="EMBL" id="CAF5019752.1"/>
    </source>
</evidence>
<proteinExistence type="predicted"/>
<dbReference type="GO" id="GO:0001228">
    <property type="term" value="F:DNA-binding transcription activator activity, RNA polymerase II-specific"/>
    <property type="evidence" value="ECO:0007669"/>
    <property type="project" value="TreeGrafter"/>
</dbReference>
<feature type="DNA-binding region" description="HMG box" evidence="2">
    <location>
        <begin position="1"/>
        <end position="41"/>
    </location>
</feature>
<comment type="caution">
    <text evidence="4">The sequence shown here is derived from an EMBL/GenBank/DDBJ whole genome shotgun (WGS) entry which is preliminary data.</text>
</comment>
<dbReference type="GO" id="GO:0000978">
    <property type="term" value="F:RNA polymerase II cis-regulatory region sequence-specific DNA binding"/>
    <property type="evidence" value="ECO:0007669"/>
    <property type="project" value="TreeGrafter"/>
</dbReference>
<dbReference type="Proteomes" id="UP000663848">
    <property type="component" value="Unassembled WGS sequence"/>
</dbReference>
<dbReference type="SUPFAM" id="SSF47095">
    <property type="entry name" value="HMG-box"/>
    <property type="match status" value="1"/>
</dbReference>
<dbReference type="PROSITE" id="PS50118">
    <property type="entry name" value="HMG_BOX_2"/>
    <property type="match status" value="1"/>
</dbReference>
<dbReference type="Pfam" id="PF00505">
    <property type="entry name" value="HMG_box"/>
    <property type="match status" value="1"/>
</dbReference>
<dbReference type="InterPro" id="IPR009071">
    <property type="entry name" value="HMG_box_dom"/>
</dbReference>
<dbReference type="PANTHER" id="PTHR10270:SF323">
    <property type="entry name" value="TRANSCRIPTION FACTOR SOX-14-RELATED"/>
    <property type="match status" value="1"/>
</dbReference>
<gene>
    <name evidence="4" type="ORF">QYT958_LOCUS39844</name>
</gene>
<dbReference type="EMBL" id="CAJOBR010038473">
    <property type="protein sequence ID" value="CAF5019752.1"/>
    <property type="molecule type" value="Genomic_DNA"/>
</dbReference>
<dbReference type="Gene3D" id="1.10.30.10">
    <property type="entry name" value="High mobility group box domain"/>
    <property type="match status" value="1"/>
</dbReference>
<evidence type="ECO:0000256" key="2">
    <source>
        <dbReference type="PROSITE-ProRule" id="PRU00267"/>
    </source>
</evidence>
<dbReference type="InterPro" id="IPR036910">
    <property type="entry name" value="HMG_box_dom_sf"/>
</dbReference>
<reference evidence="4" key="1">
    <citation type="submission" date="2021-02" db="EMBL/GenBank/DDBJ databases">
        <authorList>
            <person name="Nowell W R."/>
        </authorList>
    </citation>
    <scope>NUCLEOTIDE SEQUENCE</scope>
</reference>
<keyword evidence="1 2" id="KW-0238">DNA-binding</keyword>
<dbReference type="InterPro" id="IPR050140">
    <property type="entry name" value="SRY-related_HMG-box_TF-like"/>
</dbReference>
<evidence type="ECO:0000256" key="1">
    <source>
        <dbReference type="ARBA" id="ARBA00023125"/>
    </source>
</evidence>
<protein>
    <recommendedName>
        <fullName evidence="3">HMG box domain-containing protein</fullName>
    </recommendedName>
</protein>
<dbReference type="AlphaFoldDB" id="A0A822B526"/>
<dbReference type="GO" id="GO:0030182">
    <property type="term" value="P:neuron differentiation"/>
    <property type="evidence" value="ECO:0007669"/>
    <property type="project" value="TreeGrafter"/>
</dbReference>
<feature type="domain" description="HMG box" evidence="3">
    <location>
        <begin position="1"/>
        <end position="41"/>
    </location>
</feature>
<dbReference type="PANTHER" id="PTHR10270">
    <property type="entry name" value="SOX TRANSCRIPTION FACTOR"/>
    <property type="match status" value="1"/>
</dbReference>
<accession>A0A822B526</accession>
<evidence type="ECO:0000259" key="3">
    <source>
        <dbReference type="PROSITE" id="PS50118"/>
    </source>
</evidence>
<feature type="non-terminal residue" evidence="4">
    <location>
        <position position="1"/>
    </location>
</feature>
<evidence type="ECO:0000313" key="5">
    <source>
        <dbReference type="Proteomes" id="UP000663848"/>
    </source>
</evidence>